<dbReference type="OrthoDB" id="9784378at2"/>
<evidence type="ECO:0000256" key="4">
    <source>
        <dbReference type="ARBA" id="ARBA00025742"/>
    </source>
</evidence>
<protein>
    <submittedName>
        <fullName evidence="6">3',5'-cyclic adenosine monophosphate phosphodiesterase CpdA</fullName>
        <ecNumber evidence="6">3.1.4.17</ecNumber>
    </submittedName>
</protein>
<dbReference type="CDD" id="cd07402">
    <property type="entry name" value="MPP_GpdQ"/>
    <property type="match status" value="1"/>
</dbReference>
<reference evidence="7" key="1">
    <citation type="submission" date="2016-02" db="EMBL/GenBank/DDBJ databases">
        <authorList>
            <person name="Rodrigo-Torres Lidia"/>
            <person name="Arahal R.David."/>
        </authorList>
    </citation>
    <scope>NUCLEOTIDE SEQUENCE [LARGE SCALE GENOMIC DNA]</scope>
    <source>
        <strain evidence="7">CECT 8713</strain>
    </source>
</reference>
<sequence>MTRIIQLTDTHVVCPPNKVSGVLDTLALFEDAITKIEQDLERLGHVDAIIVTGDITDHGDVESYDAFKAVVRRLGIPYFVIPGNHDLRSSMHHCFENLTPATSEEINWVKHFPDLDIIGLDTVIPGQGGGRLSPNALAFLEHALTSQPDKPALIAMHHPPFASGIQFMDAIGLEGADEMTEILEKSPRDVRIICGHLHNSIVSTIGGATVLSSPATASSFLTDHRSDAPVGFTQDPGGYMLHEWNKGFRSTYLPLTPSSQLYPFER</sequence>
<dbReference type="Gene3D" id="3.60.21.40">
    <property type="entry name" value="GpdQ, catalytic alpha/beta sandwich domain"/>
    <property type="match status" value="1"/>
</dbReference>
<proteinExistence type="inferred from homology"/>
<dbReference type="EMBL" id="FIZY01000074">
    <property type="protein sequence ID" value="CZF86646.1"/>
    <property type="molecule type" value="Genomic_DNA"/>
</dbReference>
<evidence type="ECO:0000256" key="1">
    <source>
        <dbReference type="ARBA" id="ARBA00022723"/>
    </source>
</evidence>
<gene>
    <name evidence="6" type="primary">cpdA_2</name>
    <name evidence="6" type="ORF">GMA8713_04684</name>
</gene>
<evidence type="ECO:0000256" key="2">
    <source>
        <dbReference type="ARBA" id="ARBA00022801"/>
    </source>
</evidence>
<dbReference type="EC" id="3.1.4.17" evidence="6"/>
<name>A0A128FK78_9GAMM</name>
<dbReference type="Pfam" id="PF00149">
    <property type="entry name" value="Metallophos"/>
    <property type="match status" value="1"/>
</dbReference>
<dbReference type="GO" id="GO:0046872">
    <property type="term" value="F:metal ion binding"/>
    <property type="evidence" value="ECO:0007669"/>
    <property type="project" value="UniProtKB-KW"/>
</dbReference>
<comment type="similarity">
    <text evidence="4">Belongs to the cyclic nucleotide phosphodiesterase class-III family.</text>
</comment>
<dbReference type="PANTHER" id="PTHR42988">
    <property type="entry name" value="PHOSPHOHYDROLASE"/>
    <property type="match status" value="1"/>
</dbReference>
<keyword evidence="3" id="KW-0408">Iron</keyword>
<dbReference type="InterPro" id="IPR029052">
    <property type="entry name" value="Metallo-depent_PP-like"/>
</dbReference>
<dbReference type="InterPro" id="IPR026575">
    <property type="entry name" value="GpdQ/CpdA-like"/>
</dbReference>
<dbReference type="GO" id="GO:0004114">
    <property type="term" value="F:3',5'-cyclic-nucleotide phosphodiesterase activity"/>
    <property type="evidence" value="ECO:0007669"/>
    <property type="project" value="UniProtKB-EC"/>
</dbReference>
<dbReference type="InterPro" id="IPR004843">
    <property type="entry name" value="Calcineurin-like_PHP"/>
</dbReference>
<evidence type="ECO:0000256" key="3">
    <source>
        <dbReference type="ARBA" id="ARBA00023004"/>
    </source>
</evidence>
<dbReference type="InterPro" id="IPR042283">
    <property type="entry name" value="GpdQ_catalytic"/>
</dbReference>
<dbReference type="Proteomes" id="UP000073601">
    <property type="component" value="Unassembled WGS sequence"/>
</dbReference>
<dbReference type="InterPro" id="IPR050884">
    <property type="entry name" value="CNP_phosphodiesterase-III"/>
</dbReference>
<keyword evidence="2 6" id="KW-0378">Hydrolase</keyword>
<dbReference type="RefSeq" id="WP_062714682.1">
    <property type="nucleotide sequence ID" value="NZ_CAWRCI010000074.1"/>
</dbReference>
<feature type="domain" description="Calcineurin-like phosphoesterase" evidence="5">
    <location>
        <begin position="3"/>
        <end position="199"/>
    </location>
</feature>
<dbReference type="InterPro" id="IPR042281">
    <property type="entry name" value="GpdQ_beta-strand"/>
</dbReference>
<dbReference type="PANTHER" id="PTHR42988:SF2">
    <property type="entry name" value="CYCLIC NUCLEOTIDE PHOSPHODIESTERASE CBUA0032-RELATED"/>
    <property type="match status" value="1"/>
</dbReference>
<keyword evidence="1" id="KW-0479">Metal-binding</keyword>
<evidence type="ECO:0000313" key="7">
    <source>
        <dbReference type="Proteomes" id="UP000073601"/>
    </source>
</evidence>
<dbReference type="Gene3D" id="3.30.750.180">
    <property type="entry name" value="GpdQ, beta-strand dimerisation domain"/>
    <property type="match status" value="1"/>
</dbReference>
<keyword evidence="7" id="KW-1185">Reference proteome</keyword>
<dbReference type="SUPFAM" id="SSF56300">
    <property type="entry name" value="Metallo-dependent phosphatases"/>
    <property type="match status" value="1"/>
</dbReference>
<organism evidence="6 7">
    <name type="scientific">Grimontia marina</name>
    <dbReference type="NCBI Taxonomy" id="646534"/>
    <lineage>
        <taxon>Bacteria</taxon>
        <taxon>Pseudomonadati</taxon>
        <taxon>Pseudomonadota</taxon>
        <taxon>Gammaproteobacteria</taxon>
        <taxon>Vibrionales</taxon>
        <taxon>Vibrionaceae</taxon>
        <taxon>Grimontia</taxon>
    </lineage>
</organism>
<accession>A0A128FK78</accession>
<dbReference type="AlphaFoldDB" id="A0A128FK78"/>
<evidence type="ECO:0000313" key="6">
    <source>
        <dbReference type="EMBL" id="CZF86646.1"/>
    </source>
</evidence>
<evidence type="ECO:0000259" key="5">
    <source>
        <dbReference type="Pfam" id="PF00149"/>
    </source>
</evidence>